<accession>A0A8H4QJQ0</accession>
<dbReference type="Proteomes" id="UP000521872">
    <property type="component" value="Unassembled WGS sequence"/>
</dbReference>
<feature type="compositionally biased region" description="Acidic residues" evidence="2">
    <location>
        <begin position="179"/>
        <end position="215"/>
    </location>
</feature>
<evidence type="ECO:0000256" key="2">
    <source>
        <dbReference type="SAM" id="MobiDB-lite"/>
    </source>
</evidence>
<feature type="region of interest" description="Disordered" evidence="2">
    <location>
        <begin position="179"/>
        <end position="217"/>
    </location>
</feature>
<keyword evidence="1" id="KW-0175">Coiled coil</keyword>
<comment type="caution">
    <text evidence="3">The sequence shown here is derived from an EMBL/GenBank/DDBJ whole genome shotgun (WGS) entry which is preliminary data.</text>
</comment>
<evidence type="ECO:0000313" key="3">
    <source>
        <dbReference type="EMBL" id="KAF4612159.1"/>
    </source>
</evidence>
<name>A0A8H4QJQ0_9AGAR</name>
<sequence>MLHSPCIHARKQPNVIDLCQLEYNKFACPNDEGTCALCRKLPAVEKNIEDAVAHLKDLLNEHQQLKTEINHTHSPIIRDLPEEILSRIFFSYCWDKAGSMHEGKLVFWRNTHAPLKIGAVCRTWRQVAWASPELWTEIVLKRWPSNASYICNQYTIAKEWIRRSGALPLLVSLTEYGNEENSEEWDSEFDGEESDAEEDNEEEDDSEVDDADDDTPTTGQWPNKCICWKLTLRLAEQCCDRWENVTMDLSRASFKYIASNLKLIPPTRNLALRSRRDSINLRFEGHKILRLWRDSRFGPQQVALYEPIRFGHFDINWQHVSCVRTERWSARDCLDLLRNAPQLVSCSFTEVSKFWHIPEPVTGEPVICHKALQNLSFHSQEWAVTFFDHVAFPSLEDFDYPPYHYRDLPNKIDDPSLLPFFSRSGFPLAKLSIAAHMFTPQYMIAILATIPSLIHFNVYCQAIFPVPVNEKTLMAFFLRHLAETATFGSEHHGNSQIFLPRLEMLELTGRWPYEFPWDCVPDIFAYPSNLEATNRRPLKSIVIDTSRPHCVKGLPDVTVARLVTLQAEGINLNYRVLQVGQEAKLVPVTWE</sequence>
<evidence type="ECO:0008006" key="5">
    <source>
        <dbReference type="Google" id="ProtNLM"/>
    </source>
</evidence>
<evidence type="ECO:0000313" key="4">
    <source>
        <dbReference type="Proteomes" id="UP000521872"/>
    </source>
</evidence>
<dbReference type="AlphaFoldDB" id="A0A8H4QJQ0"/>
<keyword evidence="4" id="KW-1185">Reference proteome</keyword>
<dbReference type="Gene3D" id="1.20.1280.50">
    <property type="match status" value="1"/>
</dbReference>
<feature type="coiled-coil region" evidence="1">
    <location>
        <begin position="41"/>
        <end position="68"/>
    </location>
</feature>
<evidence type="ECO:0000256" key="1">
    <source>
        <dbReference type="SAM" id="Coils"/>
    </source>
</evidence>
<gene>
    <name evidence="3" type="ORF">D9613_004509</name>
</gene>
<protein>
    <recommendedName>
        <fullName evidence="5">F-box domain-containing protein</fullName>
    </recommendedName>
</protein>
<organism evidence="3 4">
    <name type="scientific">Agrocybe pediades</name>
    <dbReference type="NCBI Taxonomy" id="84607"/>
    <lineage>
        <taxon>Eukaryota</taxon>
        <taxon>Fungi</taxon>
        <taxon>Dikarya</taxon>
        <taxon>Basidiomycota</taxon>
        <taxon>Agaricomycotina</taxon>
        <taxon>Agaricomycetes</taxon>
        <taxon>Agaricomycetidae</taxon>
        <taxon>Agaricales</taxon>
        <taxon>Agaricineae</taxon>
        <taxon>Strophariaceae</taxon>
        <taxon>Agrocybe</taxon>
    </lineage>
</organism>
<proteinExistence type="predicted"/>
<dbReference type="EMBL" id="JAACJL010000057">
    <property type="protein sequence ID" value="KAF4612159.1"/>
    <property type="molecule type" value="Genomic_DNA"/>
</dbReference>
<reference evidence="3 4" key="1">
    <citation type="submission" date="2019-12" db="EMBL/GenBank/DDBJ databases">
        <authorList>
            <person name="Floudas D."/>
            <person name="Bentzer J."/>
            <person name="Ahren D."/>
            <person name="Johansson T."/>
            <person name="Persson P."/>
            <person name="Tunlid A."/>
        </authorList>
    </citation>
    <scope>NUCLEOTIDE SEQUENCE [LARGE SCALE GENOMIC DNA]</scope>
    <source>
        <strain evidence="3 4">CBS 102.39</strain>
    </source>
</reference>